<dbReference type="OrthoDB" id="273823at2759"/>
<dbReference type="InterPro" id="IPR012336">
    <property type="entry name" value="Thioredoxin-like_fold"/>
</dbReference>
<gene>
    <name evidence="2" type="ORF">Ocin01_02897</name>
</gene>
<dbReference type="EMBL" id="LJIJ01000064">
    <property type="protein sequence ID" value="ODN03785.1"/>
    <property type="molecule type" value="Genomic_DNA"/>
</dbReference>
<dbReference type="PANTHER" id="PTHR46388">
    <property type="entry name" value="NHL REPEAT-CONTAINING PROTEIN 2"/>
    <property type="match status" value="1"/>
</dbReference>
<dbReference type="PANTHER" id="PTHR46388:SF2">
    <property type="entry name" value="NHL REPEAT-CONTAINING PROTEIN 2"/>
    <property type="match status" value="1"/>
</dbReference>
<proteinExistence type="predicted"/>
<evidence type="ECO:0000259" key="1">
    <source>
        <dbReference type="Pfam" id="PF13905"/>
    </source>
</evidence>
<dbReference type="AlphaFoldDB" id="A0A1D2NFA6"/>
<dbReference type="STRING" id="48709.A0A1D2NFA6"/>
<sequence>MNFDENLADFGCGLDEEGSMSRNAAALLKAYARTTTVFNAVSAAESEAQKAQILRNYLAFCYESEDGKMRARNVVDVSLNKPGFESITSEHLPDIQRDSLSCLILVEFFTHCCINCIHSIEDVREVHEEVEKNWERDSKDCKNGFRGMKVVSVHSPKFPREKDLESIKAFCKRMKMDHSEVVNDPESVVWNDLGVTCWPTLLVLGPNPNGEGPNLLFTFMGEGHKDELLITSKTAMEYFANCHQLNINELPRYCWGLSKGL</sequence>
<evidence type="ECO:0000313" key="2">
    <source>
        <dbReference type="EMBL" id="ODN03785.1"/>
    </source>
</evidence>
<organism evidence="2 3">
    <name type="scientific">Orchesella cincta</name>
    <name type="common">Springtail</name>
    <name type="synonym">Podura cincta</name>
    <dbReference type="NCBI Taxonomy" id="48709"/>
    <lineage>
        <taxon>Eukaryota</taxon>
        <taxon>Metazoa</taxon>
        <taxon>Ecdysozoa</taxon>
        <taxon>Arthropoda</taxon>
        <taxon>Hexapoda</taxon>
        <taxon>Collembola</taxon>
        <taxon>Entomobryomorpha</taxon>
        <taxon>Entomobryoidea</taxon>
        <taxon>Orchesellidae</taxon>
        <taxon>Orchesellinae</taxon>
        <taxon>Orchesella</taxon>
    </lineage>
</organism>
<dbReference type="Proteomes" id="UP000094527">
    <property type="component" value="Unassembled WGS sequence"/>
</dbReference>
<dbReference type="Pfam" id="PF13905">
    <property type="entry name" value="Thioredoxin_8"/>
    <property type="match status" value="1"/>
</dbReference>
<feature type="non-terminal residue" evidence="2">
    <location>
        <position position="261"/>
    </location>
</feature>
<dbReference type="InterPro" id="IPR036249">
    <property type="entry name" value="Thioredoxin-like_sf"/>
</dbReference>
<evidence type="ECO:0000313" key="3">
    <source>
        <dbReference type="Proteomes" id="UP000094527"/>
    </source>
</evidence>
<dbReference type="SUPFAM" id="SSF52833">
    <property type="entry name" value="Thioredoxin-like"/>
    <property type="match status" value="1"/>
</dbReference>
<reference evidence="2 3" key="1">
    <citation type="journal article" date="2016" name="Genome Biol. Evol.">
        <title>Gene Family Evolution Reflects Adaptation to Soil Environmental Stressors in the Genome of the Collembolan Orchesella cincta.</title>
        <authorList>
            <person name="Faddeeva-Vakhrusheva A."/>
            <person name="Derks M.F."/>
            <person name="Anvar S.Y."/>
            <person name="Agamennone V."/>
            <person name="Suring W."/>
            <person name="Smit S."/>
            <person name="van Straalen N.M."/>
            <person name="Roelofs D."/>
        </authorList>
    </citation>
    <scope>NUCLEOTIDE SEQUENCE [LARGE SCALE GENOMIC DNA]</scope>
    <source>
        <tissue evidence="2">Mixed pool</tissue>
    </source>
</reference>
<dbReference type="Gene3D" id="3.40.30.10">
    <property type="entry name" value="Glutaredoxin"/>
    <property type="match status" value="1"/>
</dbReference>
<name>A0A1D2NFA6_ORCCI</name>
<accession>A0A1D2NFA6</accession>
<comment type="caution">
    <text evidence="2">The sequence shown here is derived from an EMBL/GenBank/DDBJ whole genome shotgun (WGS) entry which is preliminary data.</text>
</comment>
<protein>
    <submittedName>
        <fullName evidence="2">NHL repeat-containing protein 2</fullName>
    </submittedName>
</protein>
<keyword evidence="3" id="KW-1185">Reference proteome</keyword>
<feature type="domain" description="Thioredoxin-like fold" evidence="1">
    <location>
        <begin position="104"/>
        <end position="207"/>
    </location>
</feature>